<dbReference type="AlphaFoldDB" id="A0A1I1GL94"/>
<dbReference type="EMBL" id="FOKW01000004">
    <property type="protein sequence ID" value="SFC10648.1"/>
    <property type="molecule type" value="Genomic_DNA"/>
</dbReference>
<keyword evidence="3" id="KW-1185">Reference proteome</keyword>
<dbReference type="OrthoDB" id="169896at2157"/>
<evidence type="ECO:0000313" key="2">
    <source>
        <dbReference type="EMBL" id="SFC10648.1"/>
    </source>
</evidence>
<proteinExistence type="predicted"/>
<keyword evidence="1" id="KW-1133">Transmembrane helix</keyword>
<protein>
    <submittedName>
        <fullName evidence="2">Uncharacterized protein</fullName>
    </submittedName>
</protein>
<gene>
    <name evidence="2" type="ORF">SAMN05444422_104299</name>
</gene>
<sequence>MVTDLEGTDRGQIILIGAITLAFIILGVVVVFNGVLYTETISSGASSQSATTEDVTGYEVEQHLECLLATHDDSSGVENDLEAYTDAYRNVSSQSSAGVTNVSVADDSIDASGPINVTITYDTHEFSYNQTREIDPGNGNCPEEP</sequence>
<reference evidence="3" key="1">
    <citation type="submission" date="2016-10" db="EMBL/GenBank/DDBJ databases">
        <authorList>
            <person name="Varghese N."/>
            <person name="Submissions S."/>
        </authorList>
    </citation>
    <scope>NUCLEOTIDE SEQUENCE [LARGE SCALE GENOMIC DNA]</scope>
    <source>
        <strain evidence="3">DSM 13078</strain>
    </source>
</reference>
<name>A0A1I1GL94_NATHA</name>
<dbReference type="Proteomes" id="UP000199161">
    <property type="component" value="Unassembled WGS sequence"/>
</dbReference>
<keyword evidence="1" id="KW-0812">Transmembrane</keyword>
<feature type="transmembrane region" description="Helical" evidence="1">
    <location>
        <begin position="12"/>
        <end position="37"/>
    </location>
</feature>
<organism evidence="2 3">
    <name type="scientific">Natronobacterium haloterrestre</name>
    <name type="common">Halobiforma haloterrestris</name>
    <dbReference type="NCBI Taxonomy" id="148448"/>
    <lineage>
        <taxon>Archaea</taxon>
        <taxon>Methanobacteriati</taxon>
        <taxon>Methanobacteriota</taxon>
        <taxon>Stenosarchaea group</taxon>
        <taxon>Halobacteria</taxon>
        <taxon>Halobacteriales</taxon>
        <taxon>Natrialbaceae</taxon>
        <taxon>Natronobacterium</taxon>
    </lineage>
</organism>
<accession>A0A1I1GL94</accession>
<dbReference type="RefSeq" id="WP_089787758.1">
    <property type="nucleotide sequence ID" value="NZ_FOKW01000004.1"/>
</dbReference>
<evidence type="ECO:0000313" key="3">
    <source>
        <dbReference type="Proteomes" id="UP000199161"/>
    </source>
</evidence>
<evidence type="ECO:0000256" key="1">
    <source>
        <dbReference type="SAM" id="Phobius"/>
    </source>
</evidence>
<keyword evidence="1" id="KW-0472">Membrane</keyword>